<evidence type="ECO:0000256" key="11">
    <source>
        <dbReference type="RuleBase" id="RU003903"/>
    </source>
</evidence>
<evidence type="ECO:0000256" key="10">
    <source>
        <dbReference type="PIRSR" id="PIRSR000193-1"/>
    </source>
</evidence>
<name>A0A1F6U3W7_9PROT</name>
<dbReference type="PANTHER" id="PTHR11645">
    <property type="entry name" value="PYRROLINE-5-CARBOXYLATE REDUCTASE"/>
    <property type="match status" value="1"/>
</dbReference>
<proteinExistence type="inferred from homology"/>
<dbReference type="InterPro" id="IPR028939">
    <property type="entry name" value="P5C_Rdtase_cat_N"/>
</dbReference>
<dbReference type="STRING" id="1817768.A3A87_08305"/>
<dbReference type="Pfam" id="PF14748">
    <property type="entry name" value="P5CR_dimer"/>
    <property type="match status" value="1"/>
</dbReference>
<comment type="catalytic activity">
    <reaction evidence="8">
        <text>L-proline + NAD(+) = (S)-1-pyrroline-5-carboxylate + NADH + 2 H(+)</text>
        <dbReference type="Rhea" id="RHEA:14105"/>
        <dbReference type="ChEBI" id="CHEBI:15378"/>
        <dbReference type="ChEBI" id="CHEBI:17388"/>
        <dbReference type="ChEBI" id="CHEBI:57540"/>
        <dbReference type="ChEBI" id="CHEBI:57945"/>
        <dbReference type="ChEBI" id="CHEBI:60039"/>
        <dbReference type="EC" id="1.5.1.2"/>
    </reaction>
</comment>
<protein>
    <recommendedName>
        <fullName evidence="8 9">Pyrroline-5-carboxylate reductase</fullName>
        <shortName evidence="8">P5C reductase</shortName>
        <shortName evidence="8">P5CR</shortName>
        <ecNumber evidence="8 9">1.5.1.2</ecNumber>
    </recommendedName>
    <alternativeName>
        <fullName evidence="8">PCA reductase</fullName>
    </alternativeName>
</protein>
<comment type="similarity">
    <text evidence="2 8 11">Belongs to the pyrroline-5-carboxylate reductase family.</text>
</comment>
<keyword evidence="4 8" id="KW-0028">Amino-acid biosynthesis</keyword>
<evidence type="ECO:0000256" key="8">
    <source>
        <dbReference type="HAMAP-Rule" id="MF_01925"/>
    </source>
</evidence>
<evidence type="ECO:0000259" key="12">
    <source>
        <dbReference type="Pfam" id="PF03807"/>
    </source>
</evidence>
<evidence type="ECO:0000256" key="1">
    <source>
        <dbReference type="ARBA" id="ARBA00004496"/>
    </source>
</evidence>
<feature type="domain" description="Pyrroline-5-carboxylate reductase dimerisation" evidence="13">
    <location>
        <begin position="171"/>
        <end position="274"/>
    </location>
</feature>
<dbReference type="InterPro" id="IPR008927">
    <property type="entry name" value="6-PGluconate_DH-like_C_sf"/>
</dbReference>
<dbReference type="PIRSF" id="PIRSF000193">
    <property type="entry name" value="Pyrrol-5-carb_rd"/>
    <property type="match status" value="1"/>
</dbReference>
<dbReference type="SUPFAM" id="SSF51735">
    <property type="entry name" value="NAD(P)-binding Rossmann-fold domains"/>
    <property type="match status" value="1"/>
</dbReference>
<evidence type="ECO:0000256" key="7">
    <source>
        <dbReference type="ARBA" id="ARBA00023002"/>
    </source>
</evidence>
<dbReference type="EMBL" id="MFTC01000028">
    <property type="protein sequence ID" value="OGI52037.1"/>
    <property type="molecule type" value="Genomic_DNA"/>
</dbReference>
<keyword evidence="5 8" id="KW-0641">Proline biosynthesis</keyword>
<feature type="binding site" evidence="10">
    <location>
        <begin position="77"/>
        <end position="80"/>
    </location>
    <ligand>
        <name>NADP(+)</name>
        <dbReference type="ChEBI" id="CHEBI:58349"/>
    </ligand>
</feature>
<evidence type="ECO:0000256" key="5">
    <source>
        <dbReference type="ARBA" id="ARBA00022650"/>
    </source>
</evidence>
<dbReference type="Pfam" id="PF03807">
    <property type="entry name" value="F420_oxidored"/>
    <property type="match status" value="1"/>
</dbReference>
<dbReference type="PROSITE" id="PS00521">
    <property type="entry name" value="P5CR"/>
    <property type="match status" value="1"/>
</dbReference>
<feature type="binding site" evidence="10">
    <location>
        <begin position="16"/>
        <end position="21"/>
    </location>
    <ligand>
        <name>NADP(+)</name>
        <dbReference type="ChEBI" id="CHEBI:58349"/>
    </ligand>
</feature>
<reference evidence="14 15" key="1">
    <citation type="journal article" date="2016" name="Nat. Commun.">
        <title>Thousands of microbial genomes shed light on interconnected biogeochemical processes in an aquifer system.</title>
        <authorList>
            <person name="Anantharaman K."/>
            <person name="Brown C.T."/>
            <person name="Hug L.A."/>
            <person name="Sharon I."/>
            <person name="Castelle C.J."/>
            <person name="Probst A.J."/>
            <person name="Thomas B.C."/>
            <person name="Singh A."/>
            <person name="Wilkins M.J."/>
            <person name="Karaoz U."/>
            <person name="Brodie E.L."/>
            <person name="Williams K.H."/>
            <person name="Hubbard S.S."/>
            <person name="Banfield J.F."/>
        </authorList>
    </citation>
    <scope>NUCLEOTIDE SEQUENCE [LARGE SCALE GENOMIC DNA]</scope>
</reference>
<evidence type="ECO:0000313" key="15">
    <source>
        <dbReference type="Proteomes" id="UP000179037"/>
    </source>
</evidence>
<comment type="pathway">
    <text evidence="8 11">Amino-acid biosynthesis; L-proline biosynthesis; L-proline from L-glutamate 5-semialdehyde: step 1/1.</text>
</comment>
<feature type="binding site" evidence="10">
    <location>
        <position position="64"/>
    </location>
    <ligand>
        <name>NADPH</name>
        <dbReference type="ChEBI" id="CHEBI:57783"/>
    </ligand>
</feature>
<evidence type="ECO:0000256" key="4">
    <source>
        <dbReference type="ARBA" id="ARBA00022605"/>
    </source>
</evidence>
<dbReference type="AlphaFoldDB" id="A0A1F6U3W7"/>
<evidence type="ECO:0000256" key="9">
    <source>
        <dbReference type="NCBIfam" id="TIGR00112"/>
    </source>
</evidence>
<dbReference type="Gene3D" id="3.40.50.720">
    <property type="entry name" value="NAD(P)-binding Rossmann-like Domain"/>
    <property type="match status" value="1"/>
</dbReference>
<comment type="catalytic activity">
    <reaction evidence="8 11">
        <text>L-proline + NADP(+) = (S)-1-pyrroline-5-carboxylate + NADPH + 2 H(+)</text>
        <dbReference type="Rhea" id="RHEA:14109"/>
        <dbReference type="ChEBI" id="CHEBI:15378"/>
        <dbReference type="ChEBI" id="CHEBI:17388"/>
        <dbReference type="ChEBI" id="CHEBI:57783"/>
        <dbReference type="ChEBI" id="CHEBI:58349"/>
        <dbReference type="ChEBI" id="CHEBI:60039"/>
        <dbReference type="EC" id="1.5.1.2"/>
    </reaction>
</comment>
<dbReference type="EC" id="1.5.1.2" evidence="8 9"/>
<comment type="function">
    <text evidence="8">Catalyzes the reduction of 1-pyrroline-5-carboxylate (PCA) to L-proline.</text>
</comment>
<evidence type="ECO:0000313" key="14">
    <source>
        <dbReference type="EMBL" id="OGI52037.1"/>
    </source>
</evidence>
<evidence type="ECO:0000256" key="6">
    <source>
        <dbReference type="ARBA" id="ARBA00022857"/>
    </source>
</evidence>
<dbReference type="NCBIfam" id="TIGR00112">
    <property type="entry name" value="proC"/>
    <property type="match status" value="1"/>
</dbReference>
<dbReference type="FunFam" id="3.40.50.720:FF:000190">
    <property type="entry name" value="Pyrroline-5-carboxylate reductase"/>
    <property type="match status" value="1"/>
</dbReference>
<dbReference type="UniPathway" id="UPA00098">
    <property type="reaction ID" value="UER00361"/>
</dbReference>
<keyword evidence="7 8" id="KW-0560">Oxidoreductase</keyword>
<dbReference type="InterPro" id="IPR000304">
    <property type="entry name" value="Pyrroline-COOH_reductase"/>
</dbReference>
<organism evidence="14 15">
    <name type="scientific">Candidatus Muproteobacteria bacterium RIFCSPLOWO2_01_FULL_60_18</name>
    <dbReference type="NCBI Taxonomy" id="1817768"/>
    <lineage>
        <taxon>Bacteria</taxon>
        <taxon>Pseudomonadati</taxon>
        <taxon>Pseudomonadota</taxon>
        <taxon>Candidatus Muproteobacteria</taxon>
    </lineage>
</organism>
<dbReference type="InterPro" id="IPR036291">
    <property type="entry name" value="NAD(P)-bd_dom_sf"/>
</dbReference>
<dbReference type="GO" id="GO:0005737">
    <property type="term" value="C:cytoplasm"/>
    <property type="evidence" value="ECO:0007669"/>
    <property type="project" value="UniProtKB-SubCell"/>
</dbReference>
<dbReference type="InterPro" id="IPR029036">
    <property type="entry name" value="P5CR_dimer"/>
</dbReference>
<keyword evidence="3 8" id="KW-0963">Cytoplasm</keyword>
<dbReference type="FunFam" id="1.10.3730.10:FF:000001">
    <property type="entry name" value="Pyrroline-5-carboxylate reductase"/>
    <property type="match status" value="1"/>
</dbReference>
<gene>
    <name evidence="8" type="primary">proC</name>
    <name evidence="14" type="ORF">A3A87_08305</name>
</gene>
<evidence type="ECO:0000259" key="13">
    <source>
        <dbReference type="Pfam" id="PF14748"/>
    </source>
</evidence>
<dbReference type="PANTHER" id="PTHR11645:SF0">
    <property type="entry name" value="PYRROLINE-5-CARBOXYLATE REDUCTASE 3"/>
    <property type="match status" value="1"/>
</dbReference>
<evidence type="ECO:0000256" key="2">
    <source>
        <dbReference type="ARBA" id="ARBA00005525"/>
    </source>
</evidence>
<keyword evidence="6 8" id="KW-0521">NADP</keyword>
<comment type="caution">
    <text evidence="14">The sequence shown here is derived from an EMBL/GenBank/DDBJ whole genome shotgun (WGS) entry which is preliminary data.</text>
</comment>
<dbReference type="GO" id="GO:0004735">
    <property type="term" value="F:pyrroline-5-carboxylate reductase activity"/>
    <property type="evidence" value="ECO:0007669"/>
    <property type="project" value="UniProtKB-UniRule"/>
</dbReference>
<evidence type="ECO:0000256" key="3">
    <source>
        <dbReference type="ARBA" id="ARBA00022490"/>
    </source>
</evidence>
<dbReference type="InterPro" id="IPR053790">
    <property type="entry name" value="P5CR-like_CS"/>
</dbReference>
<sequence length="283" mass="29910">MVPTSTHGAHPLVGFIGAGNMARSLAAGLLKNGWGKNQVVLSDPEPAQRQAIESVLGVKTFADNQTVVTQADILVLAVKPQILGEVATALASAVQKKKPLVISIAAGVRLEDIGRWLGGGLAMVRAMPNTAALIGSGASGLYANERVNESLRNQAESILRAVGVTVWLEDEELMDVVTALSGSGPAYFFLVMEALEQAAIESGLDPKQARLLTLETAFGAAKMALEGHEEPSQLRRRVTSPGGTTEQAVKVLEQGDIRHLFKKAVQAAVNRSREIADMFGKKA</sequence>
<dbReference type="GO" id="GO:0055129">
    <property type="term" value="P:L-proline biosynthetic process"/>
    <property type="evidence" value="ECO:0007669"/>
    <property type="project" value="UniProtKB-UniRule"/>
</dbReference>
<accession>A0A1F6U3W7</accession>
<dbReference type="Proteomes" id="UP000179037">
    <property type="component" value="Unassembled WGS sequence"/>
</dbReference>
<comment type="subcellular location">
    <subcellularLocation>
        <location evidence="1 8">Cytoplasm</location>
    </subcellularLocation>
</comment>
<feature type="domain" description="Pyrroline-5-carboxylate reductase catalytic N-terminal" evidence="12">
    <location>
        <begin position="13"/>
        <end position="107"/>
    </location>
</feature>
<dbReference type="SUPFAM" id="SSF48179">
    <property type="entry name" value="6-phosphogluconate dehydrogenase C-terminal domain-like"/>
    <property type="match status" value="1"/>
</dbReference>
<dbReference type="HAMAP" id="MF_01925">
    <property type="entry name" value="P5C_reductase"/>
    <property type="match status" value="1"/>
</dbReference>
<dbReference type="Gene3D" id="1.10.3730.10">
    <property type="entry name" value="ProC C-terminal domain-like"/>
    <property type="match status" value="1"/>
</dbReference>